<evidence type="ECO:0000313" key="3">
    <source>
        <dbReference type="Proteomes" id="UP000187486"/>
    </source>
</evidence>
<protein>
    <recommendedName>
        <fullName evidence="4">PHA accumulation regulator DNA-binding N-terminal domain-containing protein</fullName>
    </recommendedName>
</protein>
<accession>A0A1R0L3X0</accession>
<proteinExistence type="predicted"/>
<gene>
    <name evidence="2" type="ORF">BS329_01715</name>
</gene>
<dbReference type="Proteomes" id="UP000187486">
    <property type="component" value="Unassembled WGS sequence"/>
</dbReference>
<evidence type="ECO:0000313" key="2">
    <source>
        <dbReference type="EMBL" id="OLZ57414.1"/>
    </source>
</evidence>
<keyword evidence="3" id="KW-1185">Reference proteome</keyword>
<name>A0A1R0L3X0_9PSEU</name>
<dbReference type="EMBL" id="MQUQ01000001">
    <property type="protein sequence ID" value="OLZ57414.1"/>
    <property type="molecule type" value="Genomic_DNA"/>
</dbReference>
<comment type="caution">
    <text evidence="2">The sequence shown here is derived from an EMBL/GenBank/DDBJ whole genome shotgun (WGS) entry which is preliminary data.</text>
</comment>
<reference evidence="2 3" key="1">
    <citation type="submission" date="2016-01" db="EMBL/GenBank/DDBJ databases">
        <title>Amycolatopsis coloradensis genome sequencing and assembly.</title>
        <authorList>
            <person name="Mayilraj S."/>
        </authorList>
    </citation>
    <scope>NUCLEOTIDE SEQUENCE [LARGE SCALE GENOMIC DNA]</scope>
    <source>
        <strain evidence="2 3">DSM 44225</strain>
    </source>
</reference>
<feature type="region of interest" description="Disordered" evidence="1">
    <location>
        <begin position="95"/>
        <end position="122"/>
    </location>
</feature>
<dbReference type="STRING" id="76021.BS329_01715"/>
<evidence type="ECO:0000256" key="1">
    <source>
        <dbReference type="SAM" id="MobiDB-lite"/>
    </source>
</evidence>
<dbReference type="RefSeq" id="WP_076155037.1">
    <property type="nucleotide sequence ID" value="NZ_JBEZVB010000036.1"/>
</dbReference>
<dbReference type="AlphaFoldDB" id="A0A1R0L3X0"/>
<sequence length="122" mass="13260">MTRDRAAGARTRKRRALLREPDGTLFDIETNRVVDLVELLDEVKAGRRFRAHRRNGADCTVEVLVQMFDDALTGQHAGLPTPGLLALLAPRPPARPAPVARPDDTVVPLHPVEGPTGTDGRG</sequence>
<evidence type="ECO:0008006" key="4">
    <source>
        <dbReference type="Google" id="ProtNLM"/>
    </source>
</evidence>
<organism evidence="2 3">
    <name type="scientific">Amycolatopsis coloradensis</name>
    <dbReference type="NCBI Taxonomy" id="76021"/>
    <lineage>
        <taxon>Bacteria</taxon>
        <taxon>Bacillati</taxon>
        <taxon>Actinomycetota</taxon>
        <taxon>Actinomycetes</taxon>
        <taxon>Pseudonocardiales</taxon>
        <taxon>Pseudonocardiaceae</taxon>
        <taxon>Amycolatopsis</taxon>
    </lineage>
</organism>